<evidence type="ECO:0000259" key="7">
    <source>
        <dbReference type="Pfam" id="PF13193"/>
    </source>
</evidence>
<protein>
    <recommendedName>
        <fullName evidence="10">4-coumarate--CoA ligase</fullName>
    </recommendedName>
</protein>
<dbReference type="Gene3D" id="3.30.300.30">
    <property type="match status" value="1"/>
</dbReference>
<dbReference type="Pfam" id="PF00501">
    <property type="entry name" value="AMP-binding"/>
    <property type="match status" value="1"/>
</dbReference>
<accession>A0ABR0B655</accession>
<name>A0ABR0B655_9CRUS</name>
<evidence type="ECO:0000313" key="9">
    <source>
        <dbReference type="Proteomes" id="UP001234178"/>
    </source>
</evidence>
<evidence type="ECO:0000259" key="6">
    <source>
        <dbReference type="Pfam" id="PF00501"/>
    </source>
</evidence>
<dbReference type="CDD" id="cd05911">
    <property type="entry name" value="Firefly_Luc_like"/>
    <property type="match status" value="1"/>
</dbReference>
<dbReference type="PANTHER" id="PTHR24096:SF149">
    <property type="entry name" value="AMP-BINDING DOMAIN-CONTAINING PROTEIN-RELATED"/>
    <property type="match status" value="1"/>
</dbReference>
<evidence type="ECO:0000256" key="3">
    <source>
        <dbReference type="ARBA" id="ARBA00022598"/>
    </source>
</evidence>
<gene>
    <name evidence="8" type="ORF">OUZ56_029202</name>
</gene>
<comment type="caution">
    <text evidence="8">The sequence shown here is derived from an EMBL/GenBank/DDBJ whole genome shotgun (WGS) entry which is preliminary data.</text>
</comment>
<reference evidence="8 9" key="1">
    <citation type="journal article" date="2023" name="Nucleic Acids Res.">
        <title>The hologenome of Daphnia magna reveals possible DNA methylation and microbiome-mediated evolution of the host genome.</title>
        <authorList>
            <person name="Chaturvedi A."/>
            <person name="Li X."/>
            <person name="Dhandapani V."/>
            <person name="Marshall H."/>
            <person name="Kissane S."/>
            <person name="Cuenca-Cambronero M."/>
            <person name="Asole G."/>
            <person name="Calvet F."/>
            <person name="Ruiz-Romero M."/>
            <person name="Marangio P."/>
            <person name="Guigo R."/>
            <person name="Rago D."/>
            <person name="Mirbahai L."/>
            <person name="Eastwood N."/>
            <person name="Colbourne J.K."/>
            <person name="Zhou J."/>
            <person name="Mallon E."/>
            <person name="Orsini L."/>
        </authorList>
    </citation>
    <scope>NUCLEOTIDE SEQUENCE [LARGE SCALE GENOMIC DNA]</scope>
    <source>
        <strain evidence="8">LRV0_1</strain>
    </source>
</reference>
<dbReference type="Gene3D" id="2.30.38.10">
    <property type="entry name" value="Luciferase, Domain 3"/>
    <property type="match status" value="1"/>
</dbReference>
<evidence type="ECO:0000256" key="4">
    <source>
        <dbReference type="ARBA" id="ARBA00023140"/>
    </source>
</evidence>
<dbReference type="PROSITE" id="PS00455">
    <property type="entry name" value="AMP_BINDING"/>
    <property type="match status" value="1"/>
</dbReference>
<dbReference type="InterPro" id="IPR020845">
    <property type="entry name" value="AMP-binding_CS"/>
</dbReference>
<dbReference type="EMBL" id="JAOYFB010000040">
    <property type="protein sequence ID" value="KAK4037160.1"/>
    <property type="molecule type" value="Genomic_DNA"/>
</dbReference>
<dbReference type="Gene3D" id="3.40.50.980">
    <property type="match status" value="2"/>
</dbReference>
<dbReference type="InterPro" id="IPR025110">
    <property type="entry name" value="AMP-bd_C"/>
</dbReference>
<keyword evidence="9" id="KW-1185">Reference proteome</keyword>
<feature type="chain" id="PRO_5046577668" description="4-coumarate--CoA ligase" evidence="5">
    <location>
        <begin position="20"/>
        <end position="593"/>
    </location>
</feature>
<comment type="subcellular location">
    <subcellularLocation>
        <location evidence="1">Peroxisome</location>
    </subcellularLocation>
</comment>
<proteinExistence type="inferred from homology"/>
<dbReference type="InterPro" id="IPR000873">
    <property type="entry name" value="AMP-dep_synth/lig_dom"/>
</dbReference>
<feature type="domain" description="AMP-binding enzyme C-terminal" evidence="7">
    <location>
        <begin position="465"/>
        <end position="541"/>
    </location>
</feature>
<dbReference type="SUPFAM" id="SSF56801">
    <property type="entry name" value="Acetyl-CoA synthetase-like"/>
    <property type="match status" value="1"/>
</dbReference>
<feature type="signal peptide" evidence="5">
    <location>
        <begin position="1"/>
        <end position="19"/>
    </location>
</feature>
<sequence length="593" mass="65894">MTWSTRRLLIWDLHCVVHAQMFFKPSVRKADPKIQTYQDVYDNSIPDAISVSEFILQRIVSNERVACDLQQLTNTLQVNAETKQFFTYNQIKENSYALATGLQTKFNLKRGDNVAIILPNCLEYPVVIFAVMLTGGCATLINPAQTISELEHSFRLAKPKLCIGTEDCIVKFEGIYKDLSKRPPFVLLNAPTTSHSITIENLTALGKKQTFQQPTIDTREDAALILFSSGTTGIPKGVVLTHFNLIAARRQTQELAKAVRRRDPQPSGTIPVAECLAAVLPFYHTYGISGVFDNLMGGLRFVIIPNFSLHLFLQAVQDYKITVVSLVPAIAVQLAKQPVEHLYDLSSLRVIRSGASALSADTINDLKRKLNCTVYQGYGMTEATVMDRDTHETLGPNQEGEICVRGPIVMKGYVGDAEATRATIDSQGWLHTGDVGYYDEEGYFFITDRMKELIKYKGLQVSPTELERILLTHPDVVDVAVAPIADPSAGEIPRAYIVKRQGGAVTSDELARFLSDKVSAYKRLRGGVVFIDAVPKTSTGKIVRRALTTKTMSKLYKRGKQNRHCRSGTVIQCTSSEGEQYPDRDTPRLVAHD</sequence>
<keyword evidence="5" id="KW-0732">Signal</keyword>
<dbReference type="InterPro" id="IPR045851">
    <property type="entry name" value="AMP-bd_C_sf"/>
</dbReference>
<evidence type="ECO:0000256" key="5">
    <source>
        <dbReference type="SAM" id="SignalP"/>
    </source>
</evidence>
<organism evidence="8 9">
    <name type="scientific">Daphnia magna</name>
    <dbReference type="NCBI Taxonomy" id="35525"/>
    <lineage>
        <taxon>Eukaryota</taxon>
        <taxon>Metazoa</taxon>
        <taxon>Ecdysozoa</taxon>
        <taxon>Arthropoda</taxon>
        <taxon>Crustacea</taxon>
        <taxon>Branchiopoda</taxon>
        <taxon>Diplostraca</taxon>
        <taxon>Cladocera</taxon>
        <taxon>Anomopoda</taxon>
        <taxon>Daphniidae</taxon>
        <taxon>Daphnia</taxon>
    </lineage>
</organism>
<evidence type="ECO:0008006" key="10">
    <source>
        <dbReference type="Google" id="ProtNLM"/>
    </source>
</evidence>
<evidence type="ECO:0000313" key="8">
    <source>
        <dbReference type="EMBL" id="KAK4037160.1"/>
    </source>
</evidence>
<dbReference type="Proteomes" id="UP001234178">
    <property type="component" value="Unassembled WGS sequence"/>
</dbReference>
<keyword evidence="4" id="KW-0576">Peroxisome</keyword>
<feature type="domain" description="AMP-dependent synthetase/ligase" evidence="6">
    <location>
        <begin position="81"/>
        <end position="385"/>
    </location>
</feature>
<evidence type="ECO:0000256" key="1">
    <source>
        <dbReference type="ARBA" id="ARBA00004275"/>
    </source>
</evidence>
<evidence type="ECO:0000256" key="2">
    <source>
        <dbReference type="ARBA" id="ARBA00006432"/>
    </source>
</evidence>
<comment type="similarity">
    <text evidence="2">Belongs to the ATP-dependent AMP-binding enzyme family.</text>
</comment>
<dbReference type="Pfam" id="PF13193">
    <property type="entry name" value="AMP-binding_C"/>
    <property type="match status" value="1"/>
</dbReference>
<dbReference type="PANTHER" id="PTHR24096">
    <property type="entry name" value="LONG-CHAIN-FATTY-ACID--COA LIGASE"/>
    <property type="match status" value="1"/>
</dbReference>
<keyword evidence="3" id="KW-0436">Ligase</keyword>